<evidence type="ECO:0000256" key="5">
    <source>
        <dbReference type="ARBA" id="ARBA00022989"/>
    </source>
</evidence>
<feature type="transmembrane region" description="Helical" evidence="8">
    <location>
        <begin position="194"/>
        <end position="215"/>
    </location>
</feature>
<proteinExistence type="inferred from homology"/>
<evidence type="ECO:0000256" key="4">
    <source>
        <dbReference type="ARBA" id="ARBA00022692"/>
    </source>
</evidence>
<sequence>MEEPAEISTVYPPAQPENIQNESEPPVSQYQPSQRQILLGRVQTVALCWAVFLAGWNDGTLGPLLPRIQQVYHLGYLIVSLLFVFQCLGSITGAVLTMTLTPKLGFGKLLILGPVPQVIGYSLQAAALPFPVFALSAFLNGIGVSILDAQANGYVASFKRNPEAKMGYVQAAYGAGVFAAPLVSTQFAQLNHWSFQYLVSLALTLSNILILYLVFRGKTQDECLAQLGQAETDKGPSAHSHMRQALTMKSLHLMALFLFVHVGIGVSIAGWTVSFMMTVRGGGPSSGYIAAGFAGGVTLGRIVLIWVNKKIGENRGVYVYSFVAIGLQLVVWLVPSLIGGAIAVAFIGLMSGPIYPLALNRAAKVFPPWLLTAAMSWMAAMATVGGAVVPFVAGAISSKAGIKYMQPVILAMMVIMLFLWIVVPKQTYVARPRDATKTA</sequence>
<accession>A0AAD7AII4</accession>
<feature type="transmembrane region" description="Helical" evidence="8">
    <location>
        <begin position="251"/>
        <end position="273"/>
    </location>
</feature>
<dbReference type="AlphaFoldDB" id="A0AAD7AII4"/>
<evidence type="ECO:0000256" key="2">
    <source>
        <dbReference type="ARBA" id="ARBA00008335"/>
    </source>
</evidence>
<evidence type="ECO:0000256" key="8">
    <source>
        <dbReference type="SAM" id="Phobius"/>
    </source>
</evidence>
<keyword evidence="6 8" id="KW-0472">Membrane</keyword>
<feature type="transmembrane region" description="Helical" evidence="8">
    <location>
        <begin position="285"/>
        <end position="307"/>
    </location>
</feature>
<feature type="transmembrane region" description="Helical" evidence="8">
    <location>
        <begin position="167"/>
        <end position="188"/>
    </location>
</feature>
<keyword evidence="5 8" id="KW-1133">Transmembrane helix</keyword>
<comment type="similarity">
    <text evidence="2">Belongs to the major facilitator superfamily.</text>
</comment>
<name>A0AAD7AII4_9AGAR</name>
<dbReference type="InterPro" id="IPR020846">
    <property type="entry name" value="MFS_dom"/>
</dbReference>
<organism evidence="10 11">
    <name type="scientific">Mycena albidolilacea</name>
    <dbReference type="NCBI Taxonomy" id="1033008"/>
    <lineage>
        <taxon>Eukaryota</taxon>
        <taxon>Fungi</taxon>
        <taxon>Dikarya</taxon>
        <taxon>Basidiomycota</taxon>
        <taxon>Agaricomycotina</taxon>
        <taxon>Agaricomycetes</taxon>
        <taxon>Agaricomycetidae</taxon>
        <taxon>Agaricales</taxon>
        <taxon>Marasmiineae</taxon>
        <taxon>Mycenaceae</taxon>
        <taxon>Mycena</taxon>
    </lineage>
</organism>
<gene>
    <name evidence="10" type="ORF">DFH08DRAFT_846739</name>
</gene>
<dbReference type="GO" id="GO:0012505">
    <property type="term" value="C:endomembrane system"/>
    <property type="evidence" value="ECO:0007669"/>
    <property type="project" value="UniProtKB-SubCell"/>
</dbReference>
<dbReference type="SUPFAM" id="SSF103473">
    <property type="entry name" value="MFS general substrate transporter"/>
    <property type="match status" value="1"/>
</dbReference>
<evidence type="ECO:0000256" key="1">
    <source>
        <dbReference type="ARBA" id="ARBA00004127"/>
    </source>
</evidence>
<dbReference type="FunFam" id="1.20.1250.20:FF:000286">
    <property type="entry name" value="MFS efflux transporter"/>
    <property type="match status" value="1"/>
</dbReference>
<dbReference type="PROSITE" id="PS50850">
    <property type="entry name" value="MFS"/>
    <property type="match status" value="1"/>
</dbReference>
<evidence type="ECO:0000259" key="9">
    <source>
        <dbReference type="PROSITE" id="PS50850"/>
    </source>
</evidence>
<dbReference type="GO" id="GO:0022857">
    <property type="term" value="F:transmembrane transporter activity"/>
    <property type="evidence" value="ECO:0007669"/>
    <property type="project" value="InterPro"/>
</dbReference>
<keyword evidence="3" id="KW-0813">Transport</keyword>
<dbReference type="Gene3D" id="1.20.1250.20">
    <property type="entry name" value="MFS general substrate transporter like domains"/>
    <property type="match status" value="2"/>
</dbReference>
<dbReference type="PANTHER" id="PTHR23514">
    <property type="entry name" value="BYPASS OF STOP CODON PROTEIN 6"/>
    <property type="match status" value="1"/>
</dbReference>
<evidence type="ECO:0000256" key="7">
    <source>
        <dbReference type="SAM" id="MobiDB-lite"/>
    </source>
</evidence>
<evidence type="ECO:0000256" key="3">
    <source>
        <dbReference type="ARBA" id="ARBA00022448"/>
    </source>
</evidence>
<feature type="transmembrane region" description="Helical" evidence="8">
    <location>
        <begin position="369"/>
        <end position="392"/>
    </location>
</feature>
<feature type="region of interest" description="Disordered" evidence="7">
    <location>
        <begin position="1"/>
        <end position="28"/>
    </location>
</feature>
<evidence type="ECO:0000256" key="6">
    <source>
        <dbReference type="ARBA" id="ARBA00023136"/>
    </source>
</evidence>
<dbReference type="Pfam" id="PF07690">
    <property type="entry name" value="MFS_1"/>
    <property type="match status" value="1"/>
</dbReference>
<dbReference type="InterPro" id="IPR011701">
    <property type="entry name" value="MFS"/>
</dbReference>
<dbReference type="GO" id="GO:0016020">
    <property type="term" value="C:membrane"/>
    <property type="evidence" value="ECO:0007669"/>
    <property type="project" value="TreeGrafter"/>
</dbReference>
<keyword evidence="11" id="KW-1185">Reference proteome</keyword>
<reference evidence="10" key="1">
    <citation type="submission" date="2023-03" db="EMBL/GenBank/DDBJ databases">
        <title>Massive genome expansion in bonnet fungi (Mycena s.s.) driven by repeated elements and novel gene families across ecological guilds.</title>
        <authorList>
            <consortium name="Lawrence Berkeley National Laboratory"/>
            <person name="Harder C.B."/>
            <person name="Miyauchi S."/>
            <person name="Viragh M."/>
            <person name="Kuo A."/>
            <person name="Thoen E."/>
            <person name="Andreopoulos B."/>
            <person name="Lu D."/>
            <person name="Skrede I."/>
            <person name="Drula E."/>
            <person name="Henrissat B."/>
            <person name="Morin E."/>
            <person name="Kohler A."/>
            <person name="Barry K."/>
            <person name="LaButti K."/>
            <person name="Morin E."/>
            <person name="Salamov A."/>
            <person name="Lipzen A."/>
            <person name="Mereny Z."/>
            <person name="Hegedus B."/>
            <person name="Baldrian P."/>
            <person name="Stursova M."/>
            <person name="Weitz H."/>
            <person name="Taylor A."/>
            <person name="Grigoriev I.V."/>
            <person name="Nagy L.G."/>
            <person name="Martin F."/>
            <person name="Kauserud H."/>
        </authorList>
    </citation>
    <scope>NUCLEOTIDE SEQUENCE</scope>
    <source>
        <strain evidence="10">CBHHK002</strain>
    </source>
</reference>
<dbReference type="InterPro" id="IPR036259">
    <property type="entry name" value="MFS_trans_sf"/>
</dbReference>
<comment type="caution">
    <text evidence="10">The sequence shown here is derived from an EMBL/GenBank/DDBJ whole genome shotgun (WGS) entry which is preliminary data.</text>
</comment>
<evidence type="ECO:0000313" key="10">
    <source>
        <dbReference type="EMBL" id="KAJ7359689.1"/>
    </source>
</evidence>
<keyword evidence="4 8" id="KW-0812">Transmembrane</keyword>
<feature type="domain" description="Major facilitator superfamily (MFS) profile" evidence="9">
    <location>
        <begin position="43"/>
        <end position="428"/>
    </location>
</feature>
<dbReference type="InterPro" id="IPR051788">
    <property type="entry name" value="MFS_Transporter"/>
</dbReference>
<feature type="transmembrane region" description="Helical" evidence="8">
    <location>
        <begin position="404"/>
        <end position="423"/>
    </location>
</feature>
<feature type="compositionally biased region" description="Polar residues" evidence="7">
    <location>
        <begin position="17"/>
        <end position="28"/>
    </location>
</feature>
<feature type="transmembrane region" description="Helical" evidence="8">
    <location>
        <begin position="76"/>
        <end position="97"/>
    </location>
</feature>
<evidence type="ECO:0000313" key="11">
    <source>
        <dbReference type="Proteomes" id="UP001218218"/>
    </source>
</evidence>
<feature type="transmembrane region" description="Helical" evidence="8">
    <location>
        <begin position="319"/>
        <end position="349"/>
    </location>
</feature>
<dbReference type="PANTHER" id="PTHR23514:SF3">
    <property type="entry name" value="BYPASS OF STOP CODON PROTEIN 6"/>
    <property type="match status" value="1"/>
</dbReference>
<comment type="subcellular location">
    <subcellularLocation>
        <location evidence="1">Endomembrane system</location>
        <topology evidence="1">Multi-pass membrane protein</topology>
    </subcellularLocation>
</comment>
<dbReference type="EMBL" id="JARIHO010000006">
    <property type="protein sequence ID" value="KAJ7359689.1"/>
    <property type="molecule type" value="Genomic_DNA"/>
</dbReference>
<feature type="transmembrane region" description="Helical" evidence="8">
    <location>
        <begin position="133"/>
        <end position="155"/>
    </location>
</feature>
<dbReference type="Proteomes" id="UP001218218">
    <property type="component" value="Unassembled WGS sequence"/>
</dbReference>
<protein>
    <submittedName>
        <fullName evidence="10">MFS general substrate transporter</fullName>
    </submittedName>
</protein>